<dbReference type="EMBL" id="KV454406">
    <property type="protein sequence ID" value="ODQ67816.1"/>
    <property type="molecule type" value="Genomic_DNA"/>
</dbReference>
<organism evidence="2 3">
    <name type="scientific">Nadsonia fulvescens var. elongata DSM 6958</name>
    <dbReference type="NCBI Taxonomy" id="857566"/>
    <lineage>
        <taxon>Eukaryota</taxon>
        <taxon>Fungi</taxon>
        <taxon>Dikarya</taxon>
        <taxon>Ascomycota</taxon>
        <taxon>Saccharomycotina</taxon>
        <taxon>Dipodascomycetes</taxon>
        <taxon>Dipodascales</taxon>
        <taxon>Dipodascales incertae sedis</taxon>
        <taxon>Nadsonia</taxon>
    </lineage>
</organism>
<proteinExistence type="predicted"/>
<keyword evidence="3" id="KW-1185">Reference proteome</keyword>
<keyword evidence="1" id="KW-0687">Ribonucleoprotein</keyword>
<dbReference type="PANTHER" id="PTHR28271:SF1">
    <property type="entry name" value="LARGE RIBOSOMAL SUBUNIT PROTEIN ML60"/>
    <property type="match status" value="1"/>
</dbReference>
<dbReference type="OrthoDB" id="2332379at2759"/>
<dbReference type="GO" id="GO:0032543">
    <property type="term" value="P:mitochondrial translation"/>
    <property type="evidence" value="ECO:0007669"/>
    <property type="project" value="UniProtKB-UniRule"/>
</dbReference>
<comment type="subunit">
    <text evidence="1">Component of the mitochondrial large ribosomal subunit.</text>
</comment>
<dbReference type="GO" id="GO:0003735">
    <property type="term" value="F:structural constituent of ribosome"/>
    <property type="evidence" value="ECO:0007669"/>
    <property type="project" value="UniProtKB-UniRule"/>
</dbReference>
<reference evidence="2 3" key="1">
    <citation type="journal article" date="2016" name="Proc. Natl. Acad. Sci. U.S.A.">
        <title>Comparative genomics of biotechnologically important yeasts.</title>
        <authorList>
            <person name="Riley R."/>
            <person name="Haridas S."/>
            <person name="Wolfe K.H."/>
            <person name="Lopes M.R."/>
            <person name="Hittinger C.T."/>
            <person name="Goeker M."/>
            <person name="Salamov A.A."/>
            <person name="Wisecaver J.H."/>
            <person name="Long T.M."/>
            <person name="Calvey C.H."/>
            <person name="Aerts A.L."/>
            <person name="Barry K.W."/>
            <person name="Choi C."/>
            <person name="Clum A."/>
            <person name="Coughlan A.Y."/>
            <person name="Deshpande S."/>
            <person name="Douglass A.P."/>
            <person name="Hanson S.J."/>
            <person name="Klenk H.-P."/>
            <person name="LaButti K.M."/>
            <person name="Lapidus A."/>
            <person name="Lindquist E.A."/>
            <person name="Lipzen A.M."/>
            <person name="Meier-Kolthoff J.P."/>
            <person name="Ohm R.A."/>
            <person name="Otillar R.P."/>
            <person name="Pangilinan J.L."/>
            <person name="Peng Y."/>
            <person name="Rokas A."/>
            <person name="Rosa C.A."/>
            <person name="Scheuner C."/>
            <person name="Sibirny A.A."/>
            <person name="Slot J.C."/>
            <person name="Stielow J.B."/>
            <person name="Sun H."/>
            <person name="Kurtzman C.P."/>
            <person name="Blackwell M."/>
            <person name="Grigoriev I.V."/>
            <person name="Jeffries T.W."/>
        </authorList>
    </citation>
    <scope>NUCLEOTIDE SEQUENCE [LARGE SCALE GENOMIC DNA]</scope>
    <source>
        <strain evidence="2 3">DSM 6958</strain>
    </source>
</reference>
<dbReference type="Proteomes" id="UP000095009">
    <property type="component" value="Unassembled WGS sequence"/>
</dbReference>
<protein>
    <recommendedName>
        <fullName evidence="1">Large ribosomal subunit protein mL60</fullName>
    </recommendedName>
</protein>
<dbReference type="AlphaFoldDB" id="A0A1E3PQW0"/>
<dbReference type="GO" id="GO:0005762">
    <property type="term" value="C:mitochondrial large ribosomal subunit"/>
    <property type="evidence" value="ECO:0007669"/>
    <property type="project" value="UniProtKB-UniRule"/>
</dbReference>
<comment type="subcellular location">
    <subcellularLocation>
        <location evidence="1">Mitochondrion</location>
    </subcellularLocation>
</comment>
<name>A0A1E3PQW0_9ASCO</name>
<keyword evidence="1 2" id="KW-0689">Ribosomal protein</keyword>
<dbReference type="PANTHER" id="PTHR28271">
    <property type="entry name" value="54S RIBOSOMAL PROTEIN L31, MITOCHONDRIAL"/>
    <property type="match status" value="1"/>
</dbReference>
<gene>
    <name evidence="2" type="ORF">NADFUDRAFT_44548</name>
</gene>
<sequence length="111" mass="13069">MFGPFRASMPTFGGLLWKNPWRMSKFQKYRQRKRMQNVDNTIDLLSQGLEKLGLKKVKVIENFKASTPKESEMSAKDKYTVFHKGSKGYRKGIHKVPKWTRLTERIFPKGF</sequence>
<evidence type="ECO:0000256" key="1">
    <source>
        <dbReference type="PIRNR" id="PIRNR002216"/>
    </source>
</evidence>
<evidence type="ECO:0000313" key="2">
    <source>
        <dbReference type="EMBL" id="ODQ67816.1"/>
    </source>
</evidence>
<dbReference type="InterPro" id="IPR016340">
    <property type="entry name" value="Ribosomal_mL60"/>
</dbReference>
<dbReference type="Pfam" id="PF09784">
    <property type="entry name" value="L31"/>
    <property type="match status" value="1"/>
</dbReference>
<dbReference type="PIRSF" id="PIRSF002216">
    <property type="entry name" value="MRPL31_prd"/>
    <property type="match status" value="1"/>
</dbReference>
<dbReference type="STRING" id="857566.A0A1E3PQW0"/>
<keyword evidence="1" id="KW-0496">Mitochondrion</keyword>
<accession>A0A1E3PQW0</accession>
<evidence type="ECO:0000313" key="3">
    <source>
        <dbReference type="Proteomes" id="UP000095009"/>
    </source>
</evidence>